<name>A0ABW4T5I2_9ACTN</name>
<protein>
    <submittedName>
        <fullName evidence="2">Cupin domain-containing protein</fullName>
    </submittedName>
</protein>
<feature type="domain" description="Cupin type-2" evidence="1">
    <location>
        <begin position="55"/>
        <end position="121"/>
    </location>
</feature>
<dbReference type="InterPro" id="IPR011051">
    <property type="entry name" value="RmlC_Cupin_sf"/>
</dbReference>
<dbReference type="PANTHER" id="PTHR36440:SF1">
    <property type="entry name" value="PUTATIVE (AFU_ORTHOLOGUE AFUA_8G07350)-RELATED"/>
    <property type="match status" value="1"/>
</dbReference>
<dbReference type="InterPro" id="IPR013096">
    <property type="entry name" value="Cupin_2"/>
</dbReference>
<keyword evidence="3" id="KW-1185">Reference proteome</keyword>
<evidence type="ECO:0000259" key="1">
    <source>
        <dbReference type="Pfam" id="PF07883"/>
    </source>
</evidence>
<dbReference type="SUPFAM" id="SSF51182">
    <property type="entry name" value="RmlC-like cupins"/>
    <property type="match status" value="1"/>
</dbReference>
<dbReference type="RefSeq" id="WP_379578260.1">
    <property type="nucleotide sequence ID" value="NZ_JBHUFV010000056.1"/>
</dbReference>
<organism evidence="2 3">
    <name type="scientific">Nonomuraea mangrovi</name>
    <dbReference type="NCBI Taxonomy" id="2316207"/>
    <lineage>
        <taxon>Bacteria</taxon>
        <taxon>Bacillati</taxon>
        <taxon>Actinomycetota</taxon>
        <taxon>Actinomycetes</taxon>
        <taxon>Streptosporangiales</taxon>
        <taxon>Streptosporangiaceae</taxon>
        <taxon>Nonomuraea</taxon>
    </lineage>
</organism>
<evidence type="ECO:0000313" key="3">
    <source>
        <dbReference type="Proteomes" id="UP001597368"/>
    </source>
</evidence>
<accession>A0ABW4T5I2</accession>
<dbReference type="Proteomes" id="UP001597368">
    <property type="component" value="Unassembled WGS sequence"/>
</dbReference>
<dbReference type="PANTHER" id="PTHR36440">
    <property type="entry name" value="PUTATIVE (AFU_ORTHOLOGUE AFUA_8G07350)-RELATED"/>
    <property type="match status" value="1"/>
</dbReference>
<dbReference type="Gene3D" id="2.60.120.10">
    <property type="entry name" value="Jelly Rolls"/>
    <property type="match status" value="1"/>
</dbReference>
<dbReference type="InterPro" id="IPR014710">
    <property type="entry name" value="RmlC-like_jellyroll"/>
</dbReference>
<dbReference type="InterPro" id="IPR053146">
    <property type="entry name" value="QDO-like"/>
</dbReference>
<evidence type="ECO:0000313" key="2">
    <source>
        <dbReference type="EMBL" id="MFD1937253.1"/>
    </source>
</evidence>
<comment type="caution">
    <text evidence="2">The sequence shown here is derived from an EMBL/GenBank/DDBJ whole genome shotgun (WGS) entry which is preliminary data.</text>
</comment>
<proteinExistence type="predicted"/>
<gene>
    <name evidence="2" type="ORF">ACFSKW_37870</name>
</gene>
<reference evidence="3" key="1">
    <citation type="journal article" date="2019" name="Int. J. Syst. Evol. Microbiol.">
        <title>The Global Catalogue of Microorganisms (GCM) 10K type strain sequencing project: providing services to taxonomists for standard genome sequencing and annotation.</title>
        <authorList>
            <consortium name="The Broad Institute Genomics Platform"/>
            <consortium name="The Broad Institute Genome Sequencing Center for Infectious Disease"/>
            <person name="Wu L."/>
            <person name="Ma J."/>
        </authorList>
    </citation>
    <scope>NUCLEOTIDE SEQUENCE [LARGE SCALE GENOMIC DNA]</scope>
    <source>
        <strain evidence="3">ICMP 6774ER</strain>
    </source>
</reference>
<dbReference type="EMBL" id="JBHUFV010000056">
    <property type="protein sequence ID" value="MFD1937253.1"/>
    <property type="molecule type" value="Genomic_DNA"/>
</dbReference>
<dbReference type="Pfam" id="PF07883">
    <property type="entry name" value="Cupin_2"/>
    <property type="match status" value="1"/>
</dbReference>
<sequence>MTYPDPIYFDDKGENSAVHRPAGSEPDLVYPTGNTVDYLATGASTGGLFGLYRWNMGPTPSGPGPHFHKTITESFFVLEGSIKIYNGDRWLDTKPGDWVHVPAGGVHGFRNESGEPASMLLHFSPGAPREGYFEGLLDMANMSDEEKAEFYLRHDNYWL</sequence>